<reference evidence="1 2" key="1">
    <citation type="journal article" date="2024" name="Genome Biol. Evol.">
        <title>Chromosome-level genome assembly of the viviparous eelpout Zoarces viviparus.</title>
        <authorList>
            <person name="Fuhrmann N."/>
            <person name="Brasseur M.V."/>
            <person name="Bakowski C.E."/>
            <person name="Podsiadlowski L."/>
            <person name="Prost S."/>
            <person name="Krehenwinkel H."/>
            <person name="Mayer C."/>
        </authorList>
    </citation>
    <scope>NUCLEOTIDE SEQUENCE [LARGE SCALE GENOMIC DNA]</scope>
    <source>
        <strain evidence="1">NO-MEL_2022_Ind0_liver</strain>
    </source>
</reference>
<comment type="caution">
    <text evidence="1">The sequence shown here is derived from an EMBL/GenBank/DDBJ whole genome shotgun (WGS) entry which is preliminary data.</text>
</comment>
<proteinExistence type="predicted"/>
<dbReference type="AlphaFoldDB" id="A0AAW1FB70"/>
<gene>
    <name evidence="1" type="ORF">VZT92_011041</name>
</gene>
<name>A0AAW1FB70_ZOAVI</name>
<evidence type="ECO:0000313" key="1">
    <source>
        <dbReference type="EMBL" id="KAK9531627.1"/>
    </source>
</evidence>
<keyword evidence="2" id="KW-1185">Reference proteome</keyword>
<dbReference type="EMBL" id="JBCEZU010000089">
    <property type="protein sequence ID" value="KAK9531627.1"/>
    <property type="molecule type" value="Genomic_DNA"/>
</dbReference>
<sequence length="106" mass="11837">MSLFISSGLDHYPLVPTGVQNSEEGPFEWDFILDVGAGRVVLQAYGVRSSLCQGQVTVLLQTPLVKTPYNHIHHLRVGHCNRNKDKDWSVNKASLDSDLCSQEDRT</sequence>
<accession>A0AAW1FB70</accession>
<evidence type="ECO:0000313" key="2">
    <source>
        <dbReference type="Proteomes" id="UP001488805"/>
    </source>
</evidence>
<dbReference type="Proteomes" id="UP001488805">
    <property type="component" value="Unassembled WGS sequence"/>
</dbReference>
<protein>
    <submittedName>
        <fullName evidence="1">Uncharacterized protein</fullName>
    </submittedName>
</protein>
<organism evidence="1 2">
    <name type="scientific">Zoarces viviparus</name>
    <name type="common">Viviparous eelpout</name>
    <name type="synonym">Blennius viviparus</name>
    <dbReference type="NCBI Taxonomy" id="48416"/>
    <lineage>
        <taxon>Eukaryota</taxon>
        <taxon>Metazoa</taxon>
        <taxon>Chordata</taxon>
        <taxon>Craniata</taxon>
        <taxon>Vertebrata</taxon>
        <taxon>Euteleostomi</taxon>
        <taxon>Actinopterygii</taxon>
        <taxon>Neopterygii</taxon>
        <taxon>Teleostei</taxon>
        <taxon>Neoteleostei</taxon>
        <taxon>Acanthomorphata</taxon>
        <taxon>Eupercaria</taxon>
        <taxon>Perciformes</taxon>
        <taxon>Cottioidei</taxon>
        <taxon>Zoarcales</taxon>
        <taxon>Zoarcidae</taxon>
        <taxon>Zoarcinae</taxon>
        <taxon>Zoarces</taxon>
    </lineage>
</organism>